<dbReference type="EMBL" id="MAVT02001595">
    <property type="protein sequence ID" value="POS70531.1"/>
    <property type="molecule type" value="Genomic_DNA"/>
</dbReference>
<dbReference type="Proteomes" id="UP000094444">
    <property type="component" value="Unassembled WGS sequence"/>
</dbReference>
<feature type="region of interest" description="Disordered" evidence="4">
    <location>
        <begin position="165"/>
        <end position="188"/>
    </location>
</feature>
<dbReference type="AlphaFoldDB" id="A0A2P5HJY6"/>
<dbReference type="InterPro" id="IPR052396">
    <property type="entry name" value="Meiotic_Drive_Suppr_Kinase"/>
</dbReference>
<dbReference type="InterPro" id="IPR011009">
    <property type="entry name" value="Kinase-like_dom_sf"/>
</dbReference>
<comment type="catalytic activity">
    <reaction evidence="2">
        <text>L-threonyl-[protein] + ATP = O-phospho-L-threonyl-[protein] + ADP + H(+)</text>
        <dbReference type="Rhea" id="RHEA:46608"/>
        <dbReference type="Rhea" id="RHEA-COMP:11060"/>
        <dbReference type="Rhea" id="RHEA-COMP:11605"/>
        <dbReference type="ChEBI" id="CHEBI:15378"/>
        <dbReference type="ChEBI" id="CHEBI:30013"/>
        <dbReference type="ChEBI" id="CHEBI:30616"/>
        <dbReference type="ChEBI" id="CHEBI:61977"/>
        <dbReference type="ChEBI" id="CHEBI:456216"/>
        <dbReference type="EC" id="2.7.11.1"/>
    </reaction>
</comment>
<sequence>MSRHDPPEAFRPQNLRSYIASYAEIAVPACIAAERVTRTAGTEGPINNPEGRRTPQLIIPCTASDLSEERAVIDAILHATDDVPLFLPAKRHVEHVGEELVLVDSESALLLYDANTLHAPATRILRDILASERTRILVAEAIQPPSHQAGSLMPNNKLRPGNVTFPTHKNSVPRNMSGTKRNRDDDPYKRILGESRFGPADVFSIFKPALDAGFGLDEDSGQSQVSGQSRDTGESTSAGQLLFVKEAKAPHKLTAKMIDKAVGQSNKILDPKAIMSHGYPAPSTDESEPSTAESEFWFAAVCSQLYSSMVYERLRFGVITTGMRFVFLTLDPETPAVLQYSISQNTPEIYESPLLRIVSLALRAIQNGQLREGNCELHRILEGRGLIWRTGVRNEYSNSGNEEEKAYDTKSYAPPSDQGRTSDSGVSDSHALQTTSASQYPHPQHTTSSVQYPYPPQDTSSVLGKRCTNDEAGNPAYKRRQQLDGAAWIASFIPPRPTTPISVEEPPENPDVREIPYCSAACLQSVMGGSDGAVPDDPLCPNHVKHKNKVRSTGDAIRHFIKDRVTNRPEVYDIYHPENHLNHVFMGMSPESDSVVYKLEVHGYVFLGKAFQPGQLKGMYREDSVYQRMKSIQGKHVPVCLGVVKFTHRHPLRDCYSGIGYGGLLLLGYGGRGYESWGRLPLAIAGHTEKEVDHMFAQELTAQVQKALARVHRAGVLHKDVALRNILVRKASVEGEAGSEPRLHVRVSLIDFERSGTRSKFRRKFERHNTDGGMEGKTNAGEVEFAQKCDEEMRSCHNIGSQWLSYAYD</sequence>
<feature type="region of interest" description="Disordered" evidence="4">
    <location>
        <begin position="395"/>
        <end position="476"/>
    </location>
</feature>
<dbReference type="Pfam" id="PF06293">
    <property type="entry name" value="Kdo"/>
    <property type="match status" value="1"/>
</dbReference>
<evidence type="ECO:0000256" key="4">
    <source>
        <dbReference type="SAM" id="MobiDB-lite"/>
    </source>
</evidence>
<feature type="compositionally biased region" description="Polar residues" evidence="4">
    <location>
        <begin position="221"/>
        <end position="237"/>
    </location>
</feature>
<reference evidence="5" key="1">
    <citation type="submission" date="2017-09" db="EMBL/GenBank/DDBJ databases">
        <title>Polyketide synthases of a Diaporthe helianthi virulent isolate.</title>
        <authorList>
            <person name="Baroncelli R."/>
        </authorList>
    </citation>
    <scope>NUCLEOTIDE SEQUENCE [LARGE SCALE GENOMIC DNA]</scope>
    <source>
        <strain evidence="5">7/96</strain>
    </source>
</reference>
<accession>A0A2P5HJY6</accession>
<evidence type="ECO:0000313" key="6">
    <source>
        <dbReference type="Proteomes" id="UP000094444"/>
    </source>
</evidence>
<comment type="catalytic activity">
    <reaction evidence="3">
        <text>L-seryl-[protein] + ATP = O-phospho-L-seryl-[protein] + ADP + H(+)</text>
        <dbReference type="Rhea" id="RHEA:17989"/>
        <dbReference type="Rhea" id="RHEA-COMP:9863"/>
        <dbReference type="Rhea" id="RHEA-COMP:11604"/>
        <dbReference type="ChEBI" id="CHEBI:15378"/>
        <dbReference type="ChEBI" id="CHEBI:29999"/>
        <dbReference type="ChEBI" id="CHEBI:30616"/>
        <dbReference type="ChEBI" id="CHEBI:83421"/>
        <dbReference type="ChEBI" id="CHEBI:456216"/>
        <dbReference type="EC" id="2.7.11.1"/>
    </reaction>
</comment>
<feature type="region of interest" description="Disordered" evidence="4">
    <location>
        <begin position="217"/>
        <end position="237"/>
    </location>
</feature>
<dbReference type="Gene3D" id="1.10.510.10">
    <property type="entry name" value="Transferase(Phosphotransferase) domain 1"/>
    <property type="match status" value="1"/>
</dbReference>
<feature type="compositionally biased region" description="Polar residues" evidence="4">
    <location>
        <begin position="418"/>
        <end position="462"/>
    </location>
</feature>
<gene>
    <name evidence="5" type="ORF">DHEL01_v211077</name>
</gene>
<dbReference type="InterPro" id="IPR008266">
    <property type="entry name" value="Tyr_kinase_AS"/>
</dbReference>
<name>A0A2P5HJY6_DIAHE</name>
<evidence type="ECO:0000256" key="1">
    <source>
        <dbReference type="ARBA" id="ARBA00012513"/>
    </source>
</evidence>
<dbReference type="PANTHER" id="PTHR37171:SF1">
    <property type="entry name" value="SERINE_THREONINE-PROTEIN KINASE YRZF-RELATED"/>
    <property type="match status" value="1"/>
</dbReference>
<evidence type="ECO:0000256" key="3">
    <source>
        <dbReference type="ARBA" id="ARBA00048679"/>
    </source>
</evidence>
<evidence type="ECO:0000256" key="2">
    <source>
        <dbReference type="ARBA" id="ARBA00047899"/>
    </source>
</evidence>
<dbReference type="SUPFAM" id="SSF56112">
    <property type="entry name" value="Protein kinase-like (PK-like)"/>
    <property type="match status" value="1"/>
</dbReference>
<dbReference type="InParanoid" id="A0A2P5HJY6"/>
<evidence type="ECO:0000313" key="5">
    <source>
        <dbReference type="EMBL" id="POS70531.1"/>
    </source>
</evidence>
<keyword evidence="6" id="KW-1185">Reference proteome</keyword>
<comment type="caution">
    <text evidence="5">The sequence shown here is derived from an EMBL/GenBank/DDBJ whole genome shotgun (WGS) entry which is preliminary data.</text>
</comment>
<dbReference type="EC" id="2.7.11.1" evidence="1"/>
<dbReference type="OrthoDB" id="2156052at2759"/>
<dbReference type="STRING" id="158607.A0A2P5HJY6"/>
<organism evidence="5 6">
    <name type="scientific">Diaporthe helianthi</name>
    <dbReference type="NCBI Taxonomy" id="158607"/>
    <lineage>
        <taxon>Eukaryota</taxon>
        <taxon>Fungi</taxon>
        <taxon>Dikarya</taxon>
        <taxon>Ascomycota</taxon>
        <taxon>Pezizomycotina</taxon>
        <taxon>Sordariomycetes</taxon>
        <taxon>Sordariomycetidae</taxon>
        <taxon>Diaporthales</taxon>
        <taxon>Diaporthaceae</taxon>
        <taxon>Diaporthe</taxon>
    </lineage>
</organism>
<dbReference type="GO" id="GO:0004674">
    <property type="term" value="F:protein serine/threonine kinase activity"/>
    <property type="evidence" value="ECO:0007669"/>
    <property type="project" value="UniProtKB-EC"/>
</dbReference>
<dbReference type="PROSITE" id="PS00109">
    <property type="entry name" value="PROTEIN_KINASE_TYR"/>
    <property type="match status" value="1"/>
</dbReference>
<proteinExistence type="predicted"/>
<dbReference type="PANTHER" id="PTHR37171">
    <property type="entry name" value="SERINE/THREONINE-PROTEIN KINASE YRZF-RELATED"/>
    <property type="match status" value="1"/>
</dbReference>
<protein>
    <recommendedName>
        <fullName evidence="1">non-specific serine/threonine protein kinase</fullName>
        <ecNumber evidence="1">2.7.11.1</ecNumber>
    </recommendedName>
</protein>
<feature type="compositionally biased region" description="Polar residues" evidence="4">
    <location>
        <begin position="165"/>
        <end position="179"/>
    </location>
</feature>